<evidence type="ECO:0008006" key="4">
    <source>
        <dbReference type="Google" id="ProtNLM"/>
    </source>
</evidence>
<evidence type="ECO:0000256" key="1">
    <source>
        <dbReference type="SAM" id="MobiDB-lite"/>
    </source>
</evidence>
<feature type="region of interest" description="Disordered" evidence="1">
    <location>
        <begin position="305"/>
        <end position="332"/>
    </location>
</feature>
<proteinExistence type="predicted"/>
<dbReference type="AlphaFoldDB" id="A0AAE0IEN7"/>
<keyword evidence="3" id="KW-1185">Reference proteome</keyword>
<evidence type="ECO:0000313" key="2">
    <source>
        <dbReference type="EMBL" id="KAK3323666.1"/>
    </source>
</evidence>
<evidence type="ECO:0000313" key="3">
    <source>
        <dbReference type="Proteomes" id="UP001286456"/>
    </source>
</evidence>
<feature type="compositionally biased region" description="Polar residues" evidence="1">
    <location>
        <begin position="305"/>
        <end position="319"/>
    </location>
</feature>
<reference evidence="2" key="1">
    <citation type="journal article" date="2023" name="Mol. Phylogenet. Evol.">
        <title>Genome-scale phylogeny and comparative genomics of the fungal order Sordariales.</title>
        <authorList>
            <person name="Hensen N."/>
            <person name="Bonometti L."/>
            <person name="Westerberg I."/>
            <person name="Brannstrom I.O."/>
            <person name="Guillou S."/>
            <person name="Cros-Aarteil S."/>
            <person name="Calhoun S."/>
            <person name="Haridas S."/>
            <person name="Kuo A."/>
            <person name="Mondo S."/>
            <person name="Pangilinan J."/>
            <person name="Riley R."/>
            <person name="LaButti K."/>
            <person name="Andreopoulos B."/>
            <person name="Lipzen A."/>
            <person name="Chen C."/>
            <person name="Yan M."/>
            <person name="Daum C."/>
            <person name="Ng V."/>
            <person name="Clum A."/>
            <person name="Steindorff A."/>
            <person name="Ohm R.A."/>
            <person name="Martin F."/>
            <person name="Silar P."/>
            <person name="Natvig D.O."/>
            <person name="Lalanne C."/>
            <person name="Gautier V."/>
            <person name="Ament-Velasquez S.L."/>
            <person name="Kruys A."/>
            <person name="Hutchinson M.I."/>
            <person name="Powell A.J."/>
            <person name="Barry K."/>
            <person name="Miller A.N."/>
            <person name="Grigoriev I.V."/>
            <person name="Debuchy R."/>
            <person name="Gladieux P."/>
            <person name="Hiltunen Thoren M."/>
            <person name="Johannesson H."/>
        </authorList>
    </citation>
    <scope>NUCLEOTIDE SEQUENCE</scope>
    <source>
        <strain evidence="2">SMH4131-1</strain>
    </source>
</reference>
<organism evidence="2 3">
    <name type="scientific">Cercophora scortea</name>
    <dbReference type="NCBI Taxonomy" id="314031"/>
    <lineage>
        <taxon>Eukaryota</taxon>
        <taxon>Fungi</taxon>
        <taxon>Dikarya</taxon>
        <taxon>Ascomycota</taxon>
        <taxon>Pezizomycotina</taxon>
        <taxon>Sordariomycetes</taxon>
        <taxon>Sordariomycetidae</taxon>
        <taxon>Sordariales</taxon>
        <taxon>Lasiosphaeriaceae</taxon>
        <taxon>Cercophora</taxon>
    </lineage>
</organism>
<accession>A0AAE0IEN7</accession>
<gene>
    <name evidence="2" type="ORF">B0T19DRAFT_443146</name>
</gene>
<reference evidence="2" key="2">
    <citation type="submission" date="2023-06" db="EMBL/GenBank/DDBJ databases">
        <authorList>
            <consortium name="Lawrence Berkeley National Laboratory"/>
            <person name="Haridas S."/>
            <person name="Hensen N."/>
            <person name="Bonometti L."/>
            <person name="Westerberg I."/>
            <person name="Brannstrom I.O."/>
            <person name="Guillou S."/>
            <person name="Cros-Aarteil S."/>
            <person name="Calhoun S."/>
            <person name="Kuo A."/>
            <person name="Mondo S."/>
            <person name="Pangilinan J."/>
            <person name="Riley R."/>
            <person name="Labutti K."/>
            <person name="Andreopoulos B."/>
            <person name="Lipzen A."/>
            <person name="Chen C."/>
            <person name="Yanf M."/>
            <person name="Daum C."/>
            <person name="Ng V."/>
            <person name="Clum A."/>
            <person name="Steindorff A."/>
            <person name="Ohm R."/>
            <person name="Martin F."/>
            <person name="Silar P."/>
            <person name="Natvig D."/>
            <person name="Lalanne C."/>
            <person name="Gautier V."/>
            <person name="Ament-Velasquez S.L."/>
            <person name="Kruys A."/>
            <person name="Hutchinson M.I."/>
            <person name="Powell A.J."/>
            <person name="Barry K."/>
            <person name="Miller A.N."/>
            <person name="Grigoriev I.V."/>
            <person name="Debuchy R."/>
            <person name="Gladieux P."/>
            <person name="Thoren M.H."/>
            <person name="Johannesson H."/>
        </authorList>
    </citation>
    <scope>NUCLEOTIDE SEQUENCE</scope>
    <source>
        <strain evidence="2">SMH4131-1</strain>
    </source>
</reference>
<dbReference type="GO" id="GO:0003676">
    <property type="term" value="F:nucleic acid binding"/>
    <property type="evidence" value="ECO:0007669"/>
    <property type="project" value="InterPro"/>
</dbReference>
<feature type="region of interest" description="Disordered" evidence="1">
    <location>
        <begin position="1"/>
        <end position="73"/>
    </location>
</feature>
<feature type="compositionally biased region" description="Polar residues" evidence="1">
    <location>
        <begin position="50"/>
        <end position="73"/>
    </location>
</feature>
<comment type="caution">
    <text evidence="2">The sequence shown here is derived from an EMBL/GenBank/DDBJ whole genome shotgun (WGS) entry which is preliminary data.</text>
</comment>
<protein>
    <recommendedName>
        <fullName evidence="4">RRM domain-containing protein</fullName>
    </recommendedName>
</protein>
<dbReference type="InterPro" id="IPR035979">
    <property type="entry name" value="RBD_domain_sf"/>
</dbReference>
<feature type="compositionally biased region" description="Low complexity" evidence="1">
    <location>
        <begin position="19"/>
        <end position="32"/>
    </location>
</feature>
<name>A0AAE0IEN7_9PEZI</name>
<sequence length="576" mass="64309">MVNLSHSGESPDGADKESNSSSSTSFSSDVFSPVICHGGEVTQGKLEPSAAQQLTPGTSPPAQTLDPSRSVSAVSIEKKNVDCSPELMLLEELHITHEKNRRSELQRRGLFETPSKGKENMNENLNEMEMAVRQQLESLAMQETFKSESSSSDSNRNFYSLSSRAAEFEQPSIMPPSYSSSFDVLDRHFAGLEINDHYYDDDRDGTYLSAALSRVDEDRNMASIQARMLNRGTSRQPMVPPARYNDMLAHNFGRLAPHVPDDDDDRRFASRLAGPGAVGEAVPPRSDEAGVLRAMERLQLLSSAPSKFSDYTTPSNKPYPSQPDIKLTSPPTYYRPMEVRPVKRVSQDQAFDLILKGFSANYRGNPDLDRNRSAEISPEENCSLFIVGLDPHITTHELLASIRDVGRVYATHINPPEPDRGHLTCAAKVVFFERAAAERFYTRFAQTGLHIPAHPAHPGRVTWNRVRTAQYDAGGRKTRVLLISGPTSIVNEPALRAYFSSKLQYQVDEVVCRGEDTARARALVEFRFGSFRCQAEAAWMALNREWKDLGVVVVFGRDPCDRFEEEQSDRCSHVLE</sequence>
<dbReference type="SUPFAM" id="SSF54928">
    <property type="entry name" value="RNA-binding domain, RBD"/>
    <property type="match status" value="1"/>
</dbReference>
<dbReference type="Proteomes" id="UP001286456">
    <property type="component" value="Unassembled WGS sequence"/>
</dbReference>
<dbReference type="EMBL" id="JAUEPO010000004">
    <property type="protein sequence ID" value="KAK3323666.1"/>
    <property type="molecule type" value="Genomic_DNA"/>
</dbReference>